<evidence type="ECO:0000313" key="2">
    <source>
        <dbReference type="Proteomes" id="UP001162483"/>
    </source>
</evidence>
<dbReference type="Proteomes" id="UP001162483">
    <property type="component" value="Unassembled WGS sequence"/>
</dbReference>
<protein>
    <submittedName>
        <fullName evidence="1">Uncharacterized protein</fullName>
    </submittedName>
</protein>
<organism evidence="1 2">
    <name type="scientific">Staurois parvus</name>
    <dbReference type="NCBI Taxonomy" id="386267"/>
    <lineage>
        <taxon>Eukaryota</taxon>
        <taxon>Metazoa</taxon>
        <taxon>Chordata</taxon>
        <taxon>Craniata</taxon>
        <taxon>Vertebrata</taxon>
        <taxon>Euteleostomi</taxon>
        <taxon>Amphibia</taxon>
        <taxon>Batrachia</taxon>
        <taxon>Anura</taxon>
        <taxon>Neobatrachia</taxon>
        <taxon>Ranoidea</taxon>
        <taxon>Ranidae</taxon>
        <taxon>Staurois</taxon>
    </lineage>
</organism>
<evidence type="ECO:0000313" key="1">
    <source>
        <dbReference type="EMBL" id="CAI9542689.1"/>
    </source>
</evidence>
<gene>
    <name evidence="1" type="ORF">SPARVUS_LOCUS2138365</name>
</gene>
<keyword evidence="2" id="KW-1185">Reference proteome</keyword>
<reference evidence="1" key="1">
    <citation type="submission" date="2023-05" db="EMBL/GenBank/DDBJ databases">
        <authorList>
            <person name="Stuckert A."/>
        </authorList>
    </citation>
    <scope>NUCLEOTIDE SEQUENCE</scope>
</reference>
<accession>A0ABN9B301</accession>
<name>A0ABN9B301_9NEOB</name>
<comment type="caution">
    <text evidence="1">The sequence shown here is derived from an EMBL/GenBank/DDBJ whole genome shotgun (WGS) entry which is preliminary data.</text>
</comment>
<dbReference type="EMBL" id="CATNWA010002359">
    <property type="protein sequence ID" value="CAI9542689.1"/>
    <property type="molecule type" value="Genomic_DNA"/>
</dbReference>
<sequence length="89" mass="9778">MYINGRTGALPMRVDISKCPPASIACACSLGARHTAIGARCVLRTQQNTDRCMGPLCQVPIHVILDWPISDRMQSNKQDVTSDIIAYYV</sequence>
<proteinExistence type="predicted"/>